<dbReference type="Pfam" id="PF01841">
    <property type="entry name" value="Transglut_core"/>
    <property type="match status" value="1"/>
</dbReference>
<feature type="transmembrane region" description="Helical" evidence="2">
    <location>
        <begin position="78"/>
        <end position="98"/>
    </location>
</feature>
<feature type="transmembrane region" description="Helical" evidence="2">
    <location>
        <begin position="139"/>
        <end position="158"/>
    </location>
</feature>
<feature type="domain" description="Transglutaminase-like" evidence="3">
    <location>
        <begin position="500"/>
        <end position="570"/>
    </location>
</feature>
<feature type="compositionally biased region" description="Low complexity" evidence="1">
    <location>
        <begin position="582"/>
        <end position="591"/>
    </location>
</feature>
<dbReference type="InterPro" id="IPR038765">
    <property type="entry name" value="Papain-like_cys_pep_sf"/>
</dbReference>
<keyword evidence="2" id="KW-1133">Transmembrane helix</keyword>
<dbReference type="EMBL" id="JAVFCB010000009">
    <property type="protein sequence ID" value="MDQ4215242.1"/>
    <property type="molecule type" value="Genomic_DNA"/>
</dbReference>
<evidence type="ECO:0000256" key="1">
    <source>
        <dbReference type="SAM" id="MobiDB-lite"/>
    </source>
</evidence>
<proteinExistence type="predicted"/>
<keyword evidence="2" id="KW-0812">Transmembrane</keyword>
<feature type="transmembrane region" description="Helical" evidence="2">
    <location>
        <begin position="26"/>
        <end position="46"/>
    </location>
</feature>
<dbReference type="InterPro" id="IPR021878">
    <property type="entry name" value="TgpA_N"/>
</dbReference>
<dbReference type="SMART" id="SM00460">
    <property type="entry name" value="TGc"/>
    <property type="match status" value="1"/>
</dbReference>
<accession>A0ABU0XK92</accession>
<feature type="transmembrane region" description="Helical" evidence="2">
    <location>
        <begin position="190"/>
        <end position="207"/>
    </location>
</feature>
<feature type="region of interest" description="Disordered" evidence="1">
    <location>
        <begin position="567"/>
        <end position="615"/>
    </location>
</feature>
<dbReference type="Proteomes" id="UP001230289">
    <property type="component" value="Unassembled WGS sequence"/>
</dbReference>
<comment type="caution">
    <text evidence="4">The sequence shown here is derived from an EMBL/GenBank/DDBJ whole genome shotgun (WGS) entry which is preliminary data.</text>
</comment>
<protein>
    <submittedName>
        <fullName evidence="4">TransglutaminaseTgpA domain-containing protein</fullName>
    </submittedName>
</protein>
<feature type="transmembrane region" description="Helical" evidence="2">
    <location>
        <begin position="620"/>
        <end position="652"/>
    </location>
</feature>
<sequence length="817" mass="85060">MTAPAPAEKARKTPKTWRVPLKPRRVAVDLVAVALLIGAGIAGWWPSFAGPAYLPGAIGGLVLGLGVALLCAWRGWGILPTAGLALVAYFLCGGALALPQTTLFGVVPTGSTVGALASGAITSWKAMLTTVAPVAVGDGYGLVPFLSALAASVLSAGLALRLRRVAWALIPASAHLMLVIAMGVPDPAAPIAQGVVFALVAVGWLALRGTGSSADAAVSVSQADPSRASHMRRRRIVAGAAVLVVAGLAGTGAATATTLAEPRHVFRDVVLPPFDVHQYASPLQSYRGYVKDHRQDTLFTVKGLPSGARVRIGTMDAYNGVVYDVSDKGVGSSGAFSPIRDNMSADARGADATLTVSIDAYKGVWLPDAGDVSRIAFAGSDADALRRSTYYNESTGTAVSTRKVGKGDTYTVDTVIPKTWSDKELDGLAFGHVDMPKQADGPEKLTNIASEAVADAKTPIAQVRALVKYFADGGYYSHGLQGEAPSRAGHTEERIATLLNGEQMIGDDEQYAVAMALAGRDLGIPVRVVMGFYPDKPDKSGSFSANGDDLHAWVEVNFEKAGWVAFDPTPPKDKVPQDQITKPKVVPKPQVLQPPPPPQEPVDLPPTVPDQRGSQDGPNAFLGVLGAVLAIGGSVLLVLAILASPFVAIGAWKAARRRKRRAAVLTADRISGGWDELTDRAVDYGARIPAGATRAEEAQTVAAALTVPAVTVLAGHADAQVFGPSEPTVEDVDAFWREVDDIVGGLSASAGFRKRMLARLSLRSLLGGSRISSGVQSLREAAAERIRRRPGGGSSGADTIESTPARGEGPRAESETP</sequence>
<feature type="transmembrane region" description="Helical" evidence="2">
    <location>
        <begin position="165"/>
        <end position="184"/>
    </location>
</feature>
<dbReference type="PANTHER" id="PTHR42736">
    <property type="entry name" value="PROTEIN-GLUTAMINE GAMMA-GLUTAMYLTRANSFERASE"/>
    <property type="match status" value="1"/>
</dbReference>
<organism evidence="4 5">
    <name type="scientific">Microbacterium capsulatum</name>
    <dbReference type="NCBI Taxonomy" id="3041921"/>
    <lineage>
        <taxon>Bacteria</taxon>
        <taxon>Bacillati</taxon>
        <taxon>Actinomycetota</taxon>
        <taxon>Actinomycetes</taxon>
        <taxon>Micrococcales</taxon>
        <taxon>Microbacteriaceae</taxon>
        <taxon>Microbacterium</taxon>
    </lineage>
</organism>
<feature type="compositionally biased region" description="Basic and acidic residues" evidence="1">
    <location>
        <begin position="808"/>
        <end position="817"/>
    </location>
</feature>
<evidence type="ECO:0000259" key="3">
    <source>
        <dbReference type="SMART" id="SM00460"/>
    </source>
</evidence>
<dbReference type="InterPro" id="IPR052901">
    <property type="entry name" value="Bact_TGase-like"/>
</dbReference>
<dbReference type="InterPro" id="IPR002931">
    <property type="entry name" value="Transglutaminase-like"/>
</dbReference>
<dbReference type="Pfam" id="PF11992">
    <property type="entry name" value="TgpA_N"/>
    <property type="match status" value="1"/>
</dbReference>
<feature type="compositionally biased region" description="Pro residues" evidence="1">
    <location>
        <begin position="592"/>
        <end position="608"/>
    </location>
</feature>
<gene>
    <name evidence="4" type="ORF">RBR11_15095</name>
</gene>
<dbReference type="PANTHER" id="PTHR42736:SF1">
    <property type="entry name" value="PROTEIN-GLUTAMINE GAMMA-GLUTAMYLTRANSFERASE"/>
    <property type="match status" value="1"/>
</dbReference>
<reference evidence="4 5" key="1">
    <citation type="submission" date="2023-08" db="EMBL/GenBank/DDBJ databases">
        <title>Microbacterium sp. nov., isolated from a waste landfill.</title>
        <authorList>
            <person name="Wen W."/>
        </authorList>
    </citation>
    <scope>NUCLEOTIDE SEQUENCE [LARGE SCALE GENOMIC DNA]</scope>
    <source>
        <strain evidence="4 5">ASV81</strain>
    </source>
</reference>
<feature type="transmembrane region" description="Helical" evidence="2">
    <location>
        <begin position="236"/>
        <end position="260"/>
    </location>
</feature>
<evidence type="ECO:0000313" key="5">
    <source>
        <dbReference type="Proteomes" id="UP001230289"/>
    </source>
</evidence>
<evidence type="ECO:0000256" key="2">
    <source>
        <dbReference type="SAM" id="Phobius"/>
    </source>
</evidence>
<evidence type="ECO:0000313" key="4">
    <source>
        <dbReference type="EMBL" id="MDQ4215242.1"/>
    </source>
</evidence>
<name>A0ABU0XK92_9MICO</name>
<dbReference type="Gene3D" id="3.10.620.30">
    <property type="match status" value="1"/>
</dbReference>
<dbReference type="SUPFAM" id="SSF54001">
    <property type="entry name" value="Cysteine proteinases"/>
    <property type="match status" value="1"/>
</dbReference>
<feature type="transmembrane region" description="Helical" evidence="2">
    <location>
        <begin position="52"/>
        <end position="71"/>
    </location>
</feature>
<dbReference type="RefSeq" id="WP_308490196.1">
    <property type="nucleotide sequence ID" value="NZ_JAVFCB010000009.1"/>
</dbReference>
<keyword evidence="5" id="KW-1185">Reference proteome</keyword>
<keyword evidence="2" id="KW-0472">Membrane</keyword>
<feature type="region of interest" description="Disordered" evidence="1">
    <location>
        <begin position="779"/>
        <end position="817"/>
    </location>
</feature>